<dbReference type="Pfam" id="PF09356">
    <property type="entry name" value="Phage_BR0599"/>
    <property type="match status" value="1"/>
</dbReference>
<evidence type="ECO:0000313" key="3">
    <source>
        <dbReference type="Proteomes" id="UP000307874"/>
    </source>
</evidence>
<accession>A0A5C4JPB6</accession>
<dbReference type="AlphaFoldDB" id="A0A5C4JPB6"/>
<feature type="domain" description="Bacteriophage phiJL001 Gp84 C-terminal" evidence="1">
    <location>
        <begin position="195"/>
        <end position="277"/>
    </location>
</feature>
<dbReference type="Proteomes" id="UP000307874">
    <property type="component" value="Unassembled WGS sequence"/>
</dbReference>
<dbReference type="InterPro" id="IPR011928">
    <property type="entry name" value="Phage_phiJL001_Gp84"/>
</dbReference>
<protein>
    <submittedName>
        <fullName evidence="2">DUF2163 domain-containing protein</fullName>
    </submittedName>
</protein>
<proteinExistence type="predicted"/>
<dbReference type="Pfam" id="PF09931">
    <property type="entry name" value="Phage_phiJL001_Gp84_N"/>
    <property type="match status" value="1"/>
</dbReference>
<dbReference type="EMBL" id="VCLB01000008">
    <property type="protein sequence ID" value="TNB47021.1"/>
    <property type="molecule type" value="Genomic_DNA"/>
</dbReference>
<evidence type="ECO:0000313" key="2">
    <source>
        <dbReference type="EMBL" id="TNB47021.1"/>
    </source>
</evidence>
<reference evidence="2 3" key="1">
    <citation type="submission" date="2019-06" db="EMBL/GenBank/DDBJ databases">
        <title>Martelella lutilitoris sp. nov., isolated from a tidal mudflat.</title>
        <authorList>
            <person name="Kim Y.-J."/>
        </authorList>
    </citation>
    <scope>NUCLEOTIDE SEQUENCE [LARGE SCALE GENOMIC DNA]</scope>
    <source>
        <strain evidence="2 3">GH2-6</strain>
    </source>
</reference>
<sequence>MRTLDAALAAHLGQDATTVCHCWRMTLKNGSVLGFTEHDRDLVFAGTPFQAASGFLSSGFESEEGLVASTNEVVGGFSSEAISQEALARGDYDGAKVEVFLVNWQAPEQHQLLQVLEVGEVSREGGSFSAELRSLTHRLSQPQGRSFTRRCDAVFGDAACGFDPGSPGFFATGAVYAVESETRLAIAATGDFAEGFFAQGVARFESGDLAGRSFDIDANTPIAGGMRVDLWLPLEHLPEVGDQVRLTAGCDKAFSTCRTKFGNHLNFRGFPHVPGADFAYSYVNGESAHDGSALFK</sequence>
<organism evidence="2 3">
    <name type="scientific">Martelella lutilitoris</name>
    <dbReference type="NCBI Taxonomy" id="2583532"/>
    <lineage>
        <taxon>Bacteria</taxon>
        <taxon>Pseudomonadati</taxon>
        <taxon>Pseudomonadota</taxon>
        <taxon>Alphaproteobacteria</taxon>
        <taxon>Hyphomicrobiales</taxon>
        <taxon>Aurantimonadaceae</taxon>
        <taxon>Martelella</taxon>
    </lineage>
</organism>
<comment type="caution">
    <text evidence="2">The sequence shown here is derived from an EMBL/GenBank/DDBJ whole genome shotgun (WGS) entry which is preliminary data.</text>
</comment>
<dbReference type="OrthoDB" id="1633386at2"/>
<keyword evidence="3" id="KW-1185">Reference proteome</keyword>
<dbReference type="InterPro" id="IPR018964">
    <property type="entry name" value="Phage_phiJL001_Gp84_C"/>
</dbReference>
<name>A0A5C4JPB6_9HYPH</name>
<dbReference type="RefSeq" id="WP_138749457.1">
    <property type="nucleotide sequence ID" value="NZ_VCLB01000008.1"/>
</dbReference>
<evidence type="ECO:0000259" key="1">
    <source>
        <dbReference type="Pfam" id="PF09356"/>
    </source>
</evidence>
<gene>
    <name evidence="2" type="ORF">FF124_15860</name>
</gene>
<dbReference type="NCBIfam" id="TIGR02218">
    <property type="entry name" value="phg_TIGR02218"/>
    <property type="match status" value="1"/>
</dbReference>